<dbReference type="Pfam" id="PF00665">
    <property type="entry name" value="rve"/>
    <property type="match status" value="1"/>
</dbReference>
<gene>
    <name evidence="2" type="ORF">LAZ67_23001169</name>
</gene>
<dbReference type="InterPro" id="IPR012337">
    <property type="entry name" value="RNaseH-like_sf"/>
</dbReference>
<dbReference type="InterPro" id="IPR036397">
    <property type="entry name" value="RNaseH_sf"/>
</dbReference>
<sequence>MIQGHIVRGLDLKFERLPECEAYIMGKQVQKPYIITENYTVKPLQLIHMDLCGPMLCQSLGGSKYFLVIVDDYSRRIFAYFLRSKDETFERFEEFKARAENELSLRIKDVRTDNGTEFCNSRFEGIFKRSGIHHQLTTTYSPQTYFHEFGLKYPFLGFLRSLWDQNIFGRSGTACSTLKKANSLKREIKLLLLEQFFNWFNEFKFGKTNLEEELRSDRPPTALKKGVRIGSAAIKTIINDHFKCRKLVGRWVPHGLTEYQKLGRVTKLGFTILIQKQKGNLLFDDL</sequence>
<organism evidence="2 3">
    <name type="scientific">Cordylochernes scorpioides</name>
    <dbReference type="NCBI Taxonomy" id="51811"/>
    <lineage>
        <taxon>Eukaryota</taxon>
        <taxon>Metazoa</taxon>
        <taxon>Ecdysozoa</taxon>
        <taxon>Arthropoda</taxon>
        <taxon>Chelicerata</taxon>
        <taxon>Arachnida</taxon>
        <taxon>Pseudoscorpiones</taxon>
        <taxon>Cheliferoidea</taxon>
        <taxon>Chernetidae</taxon>
        <taxon>Cordylochernes</taxon>
    </lineage>
</organism>
<evidence type="ECO:0000313" key="3">
    <source>
        <dbReference type="Proteomes" id="UP001235939"/>
    </source>
</evidence>
<feature type="domain" description="Integrase catalytic" evidence="1">
    <location>
        <begin position="39"/>
        <end position="144"/>
    </location>
</feature>
<reference evidence="2 3" key="1">
    <citation type="submission" date="2022-03" db="EMBL/GenBank/DDBJ databases">
        <title>A chromosomal length assembly of Cordylochernes scorpioides.</title>
        <authorList>
            <person name="Zeh D."/>
            <person name="Zeh J."/>
        </authorList>
    </citation>
    <scope>NUCLEOTIDE SEQUENCE [LARGE SCALE GENOMIC DNA]</scope>
    <source>
        <strain evidence="2">IN4F17</strain>
        <tissue evidence="2">Whole Body</tissue>
    </source>
</reference>
<name>A0ABY6LRJ5_9ARAC</name>
<dbReference type="Gene3D" id="3.30.420.10">
    <property type="entry name" value="Ribonuclease H-like superfamily/Ribonuclease H"/>
    <property type="match status" value="1"/>
</dbReference>
<evidence type="ECO:0000313" key="2">
    <source>
        <dbReference type="EMBL" id="UYV83484.1"/>
    </source>
</evidence>
<dbReference type="EMBL" id="CP092885">
    <property type="protein sequence ID" value="UYV83484.1"/>
    <property type="molecule type" value="Genomic_DNA"/>
</dbReference>
<keyword evidence="3" id="KW-1185">Reference proteome</keyword>
<dbReference type="PROSITE" id="PS50994">
    <property type="entry name" value="INTEGRASE"/>
    <property type="match status" value="1"/>
</dbReference>
<dbReference type="Proteomes" id="UP001235939">
    <property type="component" value="Chromosome 23"/>
</dbReference>
<dbReference type="PANTHER" id="PTHR42648:SF18">
    <property type="entry name" value="RETROTRANSPOSON, UNCLASSIFIED-LIKE PROTEIN"/>
    <property type="match status" value="1"/>
</dbReference>
<evidence type="ECO:0000259" key="1">
    <source>
        <dbReference type="PROSITE" id="PS50994"/>
    </source>
</evidence>
<dbReference type="SUPFAM" id="SSF53098">
    <property type="entry name" value="Ribonuclease H-like"/>
    <property type="match status" value="1"/>
</dbReference>
<dbReference type="InterPro" id="IPR001584">
    <property type="entry name" value="Integrase_cat-core"/>
</dbReference>
<accession>A0ABY6LRJ5</accession>
<proteinExistence type="predicted"/>
<dbReference type="InterPro" id="IPR039537">
    <property type="entry name" value="Retrotran_Ty1/copia-like"/>
</dbReference>
<protein>
    <recommendedName>
        <fullName evidence="1">Integrase catalytic domain-containing protein</fullName>
    </recommendedName>
</protein>
<dbReference type="PANTHER" id="PTHR42648">
    <property type="entry name" value="TRANSPOSASE, PUTATIVE-RELATED"/>
    <property type="match status" value="1"/>
</dbReference>